<feature type="domain" description="Putative host cell surface-exposed lipoprotein Ltp-like HTH region" evidence="3">
    <location>
        <begin position="222"/>
        <end position="269"/>
    </location>
</feature>
<reference evidence="4 5" key="1">
    <citation type="submission" date="2018-08" db="EMBL/GenBank/DDBJ databases">
        <title>Genome Sequence of Clavibacter michiganensis Subspecies type strains, and the Atypical Peach-Colored Strains Isolated from Tomato.</title>
        <authorList>
            <person name="Osdaghi E."/>
            <person name="Portier P."/>
            <person name="Briand M."/>
            <person name="Jacques M.-A."/>
        </authorList>
    </citation>
    <scope>NUCLEOTIDE SEQUENCE [LARGE SCALE GENOMIC DNA]</scope>
    <source>
        <strain evidence="4 5">CFBP 8216</strain>
    </source>
</reference>
<dbReference type="EMBL" id="QWEE01000162">
    <property type="protein sequence ID" value="RII91289.1"/>
    <property type="molecule type" value="Genomic_DNA"/>
</dbReference>
<feature type="domain" description="Putative host cell surface-exposed lipoprotein Ltp-like HTH region" evidence="3">
    <location>
        <begin position="174"/>
        <end position="219"/>
    </location>
</feature>
<comment type="caution">
    <text evidence="4">The sequence shown here is derived from an EMBL/GenBank/DDBJ whole genome shotgun (WGS) entry which is preliminary data.</text>
</comment>
<accession>A0ABX9N4H8</accession>
<feature type="transmembrane region" description="Helical" evidence="2">
    <location>
        <begin position="94"/>
        <end position="118"/>
    </location>
</feature>
<feature type="region of interest" description="Disordered" evidence="1">
    <location>
        <begin position="1"/>
        <end position="39"/>
    </location>
</feature>
<sequence>MTAPDQPGYPSPDPHQPPPPSPYGPPAPAGTATMPPPPPPYGVRPKGLAIAALVVGIVAFLTGLAPFFGLIAGAAAVVLGILALRRAQSKGMAITGLSLGAVGAVTSLIVTLVFAAALGTAGSSTGAAEVVESSAEAEAEAEALPTAAPETTAPSVDETTAPAEPAAPAVPAESATALIKAETYANSLDMSKAGLYDQLTSEYGEQFTPEAAQYAVDNVQADWNANALAKAKTYREMAAMSPAAIRDQLTSEYGEKFTAEEADYAIAHLDD</sequence>
<keyword evidence="2" id="KW-1133">Transmembrane helix</keyword>
<keyword evidence="2" id="KW-0472">Membrane</keyword>
<feature type="compositionally biased region" description="Low complexity" evidence="1">
    <location>
        <begin position="142"/>
        <end position="169"/>
    </location>
</feature>
<organism evidence="4 5">
    <name type="scientific">Clavibacter californiensis</name>
    <dbReference type="NCBI Taxonomy" id="1401995"/>
    <lineage>
        <taxon>Bacteria</taxon>
        <taxon>Bacillati</taxon>
        <taxon>Actinomycetota</taxon>
        <taxon>Actinomycetes</taxon>
        <taxon>Micrococcales</taxon>
        <taxon>Microbacteriaceae</taxon>
        <taxon>Clavibacter</taxon>
    </lineage>
</organism>
<proteinExistence type="predicted"/>
<keyword evidence="5" id="KW-1185">Reference proteome</keyword>
<protein>
    <recommendedName>
        <fullName evidence="3">Putative host cell surface-exposed lipoprotein Ltp-like HTH region domain-containing protein</fullName>
    </recommendedName>
</protein>
<name>A0ABX9N4H8_9MICO</name>
<gene>
    <name evidence="4" type="ORF">DZF98_09860</name>
</gene>
<dbReference type="InterPro" id="IPR036388">
    <property type="entry name" value="WH-like_DNA-bd_sf"/>
</dbReference>
<dbReference type="Proteomes" id="UP000265355">
    <property type="component" value="Unassembled WGS sequence"/>
</dbReference>
<feature type="transmembrane region" description="Helical" evidence="2">
    <location>
        <begin position="49"/>
        <end position="82"/>
    </location>
</feature>
<dbReference type="InterPro" id="IPR011434">
    <property type="entry name" value="Ltp-like_HTH"/>
</dbReference>
<evidence type="ECO:0000313" key="4">
    <source>
        <dbReference type="EMBL" id="RII91289.1"/>
    </source>
</evidence>
<feature type="region of interest" description="Disordered" evidence="1">
    <location>
        <begin position="129"/>
        <end position="169"/>
    </location>
</feature>
<dbReference type="RefSeq" id="WP_119373257.1">
    <property type="nucleotide sequence ID" value="NZ_CP040792.1"/>
</dbReference>
<evidence type="ECO:0000259" key="3">
    <source>
        <dbReference type="Pfam" id="PF07553"/>
    </source>
</evidence>
<keyword evidence="2" id="KW-0812">Transmembrane</keyword>
<evidence type="ECO:0000256" key="2">
    <source>
        <dbReference type="SAM" id="Phobius"/>
    </source>
</evidence>
<dbReference type="Gene3D" id="1.10.10.10">
    <property type="entry name" value="Winged helix-like DNA-binding domain superfamily/Winged helix DNA-binding domain"/>
    <property type="match status" value="2"/>
</dbReference>
<evidence type="ECO:0000313" key="5">
    <source>
        <dbReference type="Proteomes" id="UP000265355"/>
    </source>
</evidence>
<feature type="compositionally biased region" description="Pro residues" evidence="1">
    <location>
        <begin position="7"/>
        <end position="39"/>
    </location>
</feature>
<evidence type="ECO:0000256" key="1">
    <source>
        <dbReference type="SAM" id="MobiDB-lite"/>
    </source>
</evidence>
<dbReference type="Pfam" id="PF07553">
    <property type="entry name" value="Lipoprotein_Ltp"/>
    <property type="match status" value="2"/>
</dbReference>